<gene>
    <name evidence="1" type="ORF">Aco04nite_91730</name>
</gene>
<proteinExistence type="predicted"/>
<dbReference type="Proteomes" id="UP000680865">
    <property type="component" value="Unassembled WGS sequence"/>
</dbReference>
<comment type="caution">
    <text evidence="1">The sequence shown here is derived from an EMBL/GenBank/DDBJ whole genome shotgun (WGS) entry which is preliminary data.</text>
</comment>
<dbReference type="RefSeq" id="WP_213003465.1">
    <property type="nucleotide sequence ID" value="NZ_BAAATW010000026.1"/>
</dbReference>
<accession>A0A919W0Q8</accession>
<dbReference type="EMBL" id="BOQP01000067">
    <property type="protein sequence ID" value="GIM84506.1"/>
    <property type="molecule type" value="Genomic_DNA"/>
</dbReference>
<evidence type="ECO:0000313" key="1">
    <source>
        <dbReference type="EMBL" id="GIM84506.1"/>
    </source>
</evidence>
<protein>
    <submittedName>
        <fullName evidence="1">Uncharacterized protein</fullName>
    </submittedName>
</protein>
<keyword evidence="2" id="KW-1185">Reference proteome</keyword>
<name>A0A919W0Q8_9ACTN</name>
<dbReference type="AlphaFoldDB" id="A0A919W0Q8"/>
<organism evidence="1 2">
    <name type="scientific">Winogradskya consettensis</name>
    <dbReference type="NCBI Taxonomy" id="113560"/>
    <lineage>
        <taxon>Bacteria</taxon>
        <taxon>Bacillati</taxon>
        <taxon>Actinomycetota</taxon>
        <taxon>Actinomycetes</taxon>
        <taxon>Micromonosporales</taxon>
        <taxon>Micromonosporaceae</taxon>
        <taxon>Winogradskya</taxon>
    </lineage>
</organism>
<evidence type="ECO:0000313" key="2">
    <source>
        <dbReference type="Proteomes" id="UP000680865"/>
    </source>
</evidence>
<sequence length="85" mass="9016">MTITATLTAHALNVGIVPAISDRALAPGRISHVDATASRTRTGLFARARAARQIWRPGAAAAPTRRVERGDRFCLTEPAVALPMV</sequence>
<reference evidence="1" key="1">
    <citation type="submission" date="2021-03" db="EMBL/GenBank/DDBJ databases">
        <title>Whole genome shotgun sequence of Actinoplanes consettensis NBRC 14913.</title>
        <authorList>
            <person name="Komaki H."/>
            <person name="Tamura T."/>
        </authorList>
    </citation>
    <scope>NUCLEOTIDE SEQUENCE</scope>
    <source>
        <strain evidence="1">NBRC 14913</strain>
    </source>
</reference>